<evidence type="ECO:0000313" key="1">
    <source>
        <dbReference type="EMBL" id="VEN50657.1"/>
    </source>
</evidence>
<keyword evidence="2" id="KW-1185">Reference proteome</keyword>
<organism evidence="1 2">
    <name type="scientific">Callosobruchus maculatus</name>
    <name type="common">Southern cowpea weevil</name>
    <name type="synonym">Pulse bruchid</name>
    <dbReference type="NCBI Taxonomy" id="64391"/>
    <lineage>
        <taxon>Eukaryota</taxon>
        <taxon>Metazoa</taxon>
        <taxon>Ecdysozoa</taxon>
        <taxon>Arthropoda</taxon>
        <taxon>Hexapoda</taxon>
        <taxon>Insecta</taxon>
        <taxon>Pterygota</taxon>
        <taxon>Neoptera</taxon>
        <taxon>Endopterygota</taxon>
        <taxon>Coleoptera</taxon>
        <taxon>Polyphaga</taxon>
        <taxon>Cucujiformia</taxon>
        <taxon>Chrysomeloidea</taxon>
        <taxon>Chrysomelidae</taxon>
        <taxon>Bruchinae</taxon>
        <taxon>Bruchini</taxon>
        <taxon>Callosobruchus</taxon>
    </lineage>
</organism>
<accession>A0A653CTS5</accession>
<sequence length="76" mass="8647">QCCQSEHFSAIFALSTIEVHFFHTLSKIAPSAHFLTSAIAIIECNIYTRFQVSLKIHIKIINSEFIHFCLSLSIHV</sequence>
<dbReference type="Proteomes" id="UP000410492">
    <property type="component" value="Unassembled WGS sequence"/>
</dbReference>
<dbReference type="AlphaFoldDB" id="A0A653CTS5"/>
<evidence type="ECO:0000313" key="2">
    <source>
        <dbReference type="Proteomes" id="UP000410492"/>
    </source>
</evidence>
<proteinExistence type="predicted"/>
<protein>
    <submittedName>
        <fullName evidence="1">Uncharacterized protein</fullName>
    </submittedName>
</protein>
<name>A0A653CTS5_CALMS</name>
<dbReference type="EMBL" id="CAACVG010008658">
    <property type="protein sequence ID" value="VEN50657.1"/>
    <property type="molecule type" value="Genomic_DNA"/>
</dbReference>
<reference evidence="1 2" key="1">
    <citation type="submission" date="2019-01" db="EMBL/GenBank/DDBJ databases">
        <authorList>
            <person name="Sayadi A."/>
        </authorList>
    </citation>
    <scope>NUCLEOTIDE SEQUENCE [LARGE SCALE GENOMIC DNA]</scope>
</reference>
<gene>
    <name evidence="1" type="ORF">CALMAC_LOCUS11337</name>
</gene>
<feature type="non-terminal residue" evidence="1">
    <location>
        <position position="1"/>
    </location>
</feature>